<organism evidence="1">
    <name type="scientific">Siphoviridae sp. ctGa111</name>
    <dbReference type="NCBI Taxonomy" id="2825413"/>
    <lineage>
        <taxon>Viruses</taxon>
        <taxon>Duplodnaviria</taxon>
        <taxon>Heunggongvirae</taxon>
        <taxon>Uroviricota</taxon>
        <taxon>Caudoviricetes</taxon>
    </lineage>
</organism>
<proteinExistence type="predicted"/>
<evidence type="ECO:0000313" key="1">
    <source>
        <dbReference type="EMBL" id="DAG04776.1"/>
    </source>
</evidence>
<dbReference type="EMBL" id="BK016245">
    <property type="protein sequence ID" value="DAG04776.1"/>
    <property type="molecule type" value="Genomic_DNA"/>
</dbReference>
<protein>
    <submittedName>
        <fullName evidence="1">Uncharacterized protein</fullName>
    </submittedName>
</protein>
<accession>A0A8S5VDM6</accession>
<sequence length="86" mass="10364">MNFDNPYWIDLKVTYEFYQAAGRLPEFHKKHVCTKCRYEIPCFTTCDEVRCKCREFKPKTVRKTDKYLHINDFMNDVAAFEAARNI</sequence>
<reference evidence="1" key="1">
    <citation type="journal article" date="2021" name="Proc. Natl. Acad. Sci. U.S.A.">
        <title>A Catalog of Tens of Thousands of Viruses from Human Metagenomes Reveals Hidden Associations with Chronic Diseases.</title>
        <authorList>
            <person name="Tisza M.J."/>
            <person name="Buck C.B."/>
        </authorList>
    </citation>
    <scope>NUCLEOTIDE SEQUENCE</scope>
    <source>
        <strain evidence="1">CtGa111</strain>
    </source>
</reference>
<name>A0A8S5VDM6_9CAUD</name>